<keyword evidence="3" id="KW-0227">DNA damage</keyword>
<dbReference type="GO" id="GO:0003677">
    <property type="term" value="F:DNA binding"/>
    <property type="evidence" value="ECO:0007669"/>
    <property type="project" value="UniProtKB-KW"/>
</dbReference>
<dbReference type="KEGG" id="tbe:Trebr_0680"/>
<evidence type="ECO:0000256" key="14">
    <source>
        <dbReference type="ARBA" id="ARBA00048988"/>
    </source>
</evidence>
<keyword evidence="20" id="KW-1185">Reference proteome</keyword>
<dbReference type="InterPro" id="IPR014016">
    <property type="entry name" value="UvrD-like_ATP-bd"/>
</dbReference>
<keyword evidence="8" id="KW-0238">DNA-binding</keyword>
<evidence type="ECO:0000313" key="19">
    <source>
        <dbReference type="EMBL" id="AEE16122.1"/>
    </source>
</evidence>
<dbReference type="PANTHER" id="PTHR11070">
    <property type="entry name" value="UVRD / RECB / PCRA DNA HELICASE FAMILY MEMBER"/>
    <property type="match status" value="1"/>
</dbReference>
<dbReference type="Pfam" id="PF12705">
    <property type="entry name" value="PDDEXK_1"/>
    <property type="match status" value="1"/>
</dbReference>
<evidence type="ECO:0000256" key="4">
    <source>
        <dbReference type="ARBA" id="ARBA00022801"/>
    </source>
</evidence>
<feature type="compositionally biased region" description="Basic and acidic residues" evidence="16">
    <location>
        <begin position="493"/>
        <end position="505"/>
    </location>
</feature>
<comment type="catalytic activity">
    <reaction evidence="11">
        <text>Couples ATP hydrolysis with the unwinding of duplex DNA by translocating in the 3'-5' direction.</text>
        <dbReference type="EC" id="5.6.2.4"/>
    </reaction>
</comment>
<accession>F4LQA1</accession>
<dbReference type="OrthoDB" id="9810135at2"/>
<feature type="region of interest" description="Disordered" evidence="16">
    <location>
        <begin position="483"/>
        <end position="509"/>
    </location>
</feature>
<evidence type="ECO:0000256" key="11">
    <source>
        <dbReference type="ARBA" id="ARBA00034617"/>
    </source>
</evidence>
<evidence type="ECO:0000256" key="5">
    <source>
        <dbReference type="ARBA" id="ARBA00022806"/>
    </source>
</evidence>
<dbReference type="InterPro" id="IPR038726">
    <property type="entry name" value="PDDEXK_AddAB-type"/>
</dbReference>
<dbReference type="EMBL" id="CP002696">
    <property type="protein sequence ID" value="AEE16122.1"/>
    <property type="molecule type" value="Genomic_DNA"/>
</dbReference>
<dbReference type="InterPro" id="IPR014017">
    <property type="entry name" value="DNA_helicase_UvrD-like_C"/>
</dbReference>
<evidence type="ECO:0000256" key="16">
    <source>
        <dbReference type="SAM" id="MobiDB-lite"/>
    </source>
</evidence>
<evidence type="ECO:0000259" key="18">
    <source>
        <dbReference type="PROSITE" id="PS51217"/>
    </source>
</evidence>
<dbReference type="STRING" id="906968.Trebr_0680"/>
<keyword evidence="2 15" id="KW-0547">Nucleotide-binding</keyword>
<evidence type="ECO:0000259" key="17">
    <source>
        <dbReference type="PROSITE" id="PS51198"/>
    </source>
</evidence>
<evidence type="ECO:0000256" key="10">
    <source>
        <dbReference type="ARBA" id="ARBA00023235"/>
    </source>
</evidence>
<dbReference type="GO" id="GO:0043138">
    <property type="term" value="F:3'-5' DNA helicase activity"/>
    <property type="evidence" value="ECO:0007669"/>
    <property type="project" value="UniProtKB-EC"/>
</dbReference>
<keyword evidence="6" id="KW-0269">Exonuclease</keyword>
<sequence length="1299" mass="142570">MSTAGIFSKLNEEQTAAVTAARNSVVAAGAGSGKTTVLAGRFAYLVLYRDIPAEKILTLTFTKKAAAEMYARIYRTLKTVAENGSGDAQRKARTAIESFFKTRIQTLDSYGASIVKLAAHRYGIAPDFETDNEACKEAARTQALQFLIEHRSQPALRQFLQTTRPERLAQELFADTVCAYGRISDPPAYERSLEAQFDILIRDWGEKTQRFEACLDAVRLAFAQQPAASETEKKIDRFVQAYHERTAALLPPEQVLRRYVSDVLKAPPGSRCMTAAAAAIQHDLPAWLSDVLEGVKIRKTGKHDAIALFKQAAAETEPLASAAALLLQAGVSADIMPLLDTFSAQFLTWKRTNGKLTFDDVASLAVTILKNETDIRRNEKQSFDAIMIDEFQDNNAVQRDMLFLLAEKRDRLTDGIPSADDVCPDKLFFVGDEKQSIYRFRGADVSVFRSLTETLPSTDMLRLRCNYRSEPALVYASNLLFSGRTSDPAPEPSDPREEPEAREESESPGIFLNAALRDFPEYEAACTPALVPPSIAAQKTENGADVSGQDGLTPRVHVCLLDKAEPEESEDSETAAEKDEIDAAAEELSAVENEALFIAKKIHELTCGPNARYRTQDCAVLLRSYSKQIFYEKSLREAGIPYVTENIVSFFADAPVNDILHLLRLAAYPADVLSYAAVLASPFAGLSPSGVARCLEFHTAAGINTIPADAAQPLPFSRGADELLDEDDAAAYRSGRARYERLAARARSASVADVITGLWYDEGYRYETLWSQNTALYRELYDYLYELARQADDQSLSLADFADDLYRLRQDGSRIDDMEIPLDRPPAVRIMSIHKSKGLQFPVVFICDTAAKAGGNFSEAYVSRIPIVPGAGDSMVLKPPVPDALRSAGKVPCDYFTRKFRAVQNAKEHAELRRLFYVALTRAEKEVYVSAALDLKLEAEETLEQAVVRYTAAKTAAQAENDAKKGTAALVSFGHDAVLHNGTIIGLVLPVLSAWIGRSPHPPFFTLERIPLWNRPQSKSLLRTMHRSRGADRTKRDVQRKAAPQYAACTQEKLLRVQPVPPDRFTPSTLGTEPMPRPLQPELFEPAADTAEWAELDAVLNEFKTLADITGSDAIAFTAADFGTLAHAHIEALLTGNPLGAEIRGAATLTPRQLAVVTGAAQRMAERFAASELAAAARAAHWRESEYPFRSRIKTAAGTDAFIEGAIDLLFTGTFPAGAQAERELFVVDFKTDTDVRPDRHVAQLACYRKAALDITGETKCRCILYYLRSGTAVDVSAQAAAFDISAAVENAARAAPGD</sequence>
<gene>
    <name evidence="19" type="ordered locus">Trebr_0680</name>
</gene>
<name>F4LQA1_TREBD</name>
<dbReference type="EC" id="5.6.2.4" evidence="12"/>
<evidence type="ECO:0000256" key="3">
    <source>
        <dbReference type="ARBA" id="ARBA00022763"/>
    </source>
</evidence>
<evidence type="ECO:0000256" key="13">
    <source>
        <dbReference type="ARBA" id="ARBA00034923"/>
    </source>
</evidence>
<feature type="domain" description="UvrD-like helicase C-terminal" evidence="18">
    <location>
        <begin position="549"/>
        <end position="838"/>
    </location>
</feature>
<keyword evidence="10" id="KW-0413">Isomerase</keyword>
<feature type="domain" description="UvrD-like helicase ATP-binding" evidence="17">
    <location>
        <begin position="7"/>
        <end position="470"/>
    </location>
</feature>
<reference evidence="20" key="1">
    <citation type="submission" date="2011-04" db="EMBL/GenBank/DDBJ databases">
        <title>The complete genome of Treponema brennaborense DSM 12168.</title>
        <authorList>
            <person name="Lucas S."/>
            <person name="Han J."/>
            <person name="Lapidus A."/>
            <person name="Bruce D."/>
            <person name="Goodwin L."/>
            <person name="Pitluck S."/>
            <person name="Peters L."/>
            <person name="Kyrpides N."/>
            <person name="Mavromatis K."/>
            <person name="Ivanova N."/>
            <person name="Mikhailova N."/>
            <person name="Pagani I."/>
            <person name="Teshima H."/>
            <person name="Detter J.C."/>
            <person name="Tapia R."/>
            <person name="Han C."/>
            <person name="Land M."/>
            <person name="Hauser L."/>
            <person name="Markowitz V."/>
            <person name="Cheng J.-F."/>
            <person name="Hugenholtz P."/>
            <person name="Woyke T."/>
            <person name="Wu D."/>
            <person name="Gronow S."/>
            <person name="Wellnitz S."/>
            <person name="Brambilla E."/>
            <person name="Klenk H.-P."/>
            <person name="Eisen J.A."/>
        </authorList>
    </citation>
    <scope>NUCLEOTIDE SEQUENCE [LARGE SCALE GENOMIC DNA]</scope>
    <source>
        <strain evidence="20">DSM 12168 / CIP 105900 / DD5/3</strain>
    </source>
</reference>
<keyword evidence="1" id="KW-0540">Nuclease</keyword>
<feature type="binding site" evidence="15">
    <location>
        <begin position="28"/>
        <end position="35"/>
    </location>
    <ligand>
        <name>ATP</name>
        <dbReference type="ChEBI" id="CHEBI:30616"/>
    </ligand>
</feature>
<dbReference type="Gene3D" id="1.10.486.10">
    <property type="entry name" value="PCRA, domain 4"/>
    <property type="match status" value="1"/>
</dbReference>
<evidence type="ECO:0000256" key="8">
    <source>
        <dbReference type="ARBA" id="ARBA00023125"/>
    </source>
</evidence>
<keyword evidence="5 15" id="KW-0347">Helicase</keyword>
<dbReference type="Gene3D" id="3.40.50.300">
    <property type="entry name" value="P-loop containing nucleotide triphosphate hydrolases"/>
    <property type="match status" value="3"/>
</dbReference>
<dbReference type="eggNOG" id="COG1074">
    <property type="taxonomic scope" value="Bacteria"/>
</dbReference>
<dbReference type="GO" id="GO:0005524">
    <property type="term" value="F:ATP binding"/>
    <property type="evidence" value="ECO:0007669"/>
    <property type="project" value="UniProtKB-UniRule"/>
</dbReference>
<keyword evidence="9" id="KW-0234">DNA repair</keyword>
<dbReference type="Proteomes" id="UP000006546">
    <property type="component" value="Chromosome"/>
</dbReference>
<evidence type="ECO:0000256" key="9">
    <source>
        <dbReference type="ARBA" id="ARBA00023204"/>
    </source>
</evidence>
<evidence type="ECO:0000256" key="2">
    <source>
        <dbReference type="ARBA" id="ARBA00022741"/>
    </source>
</evidence>
<dbReference type="RefSeq" id="WP_013757841.1">
    <property type="nucleotide sequence ID" value="NC_015500.1"/>
</dbReference>
<dbReference type="PROSITE" id="PS51217">
    <property type="entry name" value="UVRD_HELICASE_CTER"/>
    <property type="match status" value="1"/>
</dbReference>
<dbReference type="SUPFAM" id="SSF52540">
    <property type="entry name" value="P-loop containing nucleoside triphosphate hydrolases"/>
    <property type="match status" value="1"/>
</dbReference>
<dbReference type="HOGENOM" id="CLU_001114_1_3_12"/>
<keyword evidence="7 15" id="KW-0067">ATP-binding</keyword>
<dbReference type="Pfam" id="PF13361">
    <property type="entry name" value="UvrD_C"/>
    <property type="match status" value="2"/>
</dbReference>
<evidence type="ECO:0000256" key="7">
    <source>
        <dbReference type="ARBA" id="ARBA00022840"/>
    </source>
</evidence>
<protein>
    <recommendedName>
        <fullName evidence="12">DNA 3'-5' helicase</fullName>
        <ecNumber evidence="12">5.6.2.4</ecNumber>
    </recommendedName>
    <alternativeName>
        <fullName evidence="13">DNA 3'-5' helicase II</fullName>
    </alternativeName>
</protein>
<evidence type="ECO:0000256" key="15">
    <source>
        <dbReference type="PROSITE-ProRule" id="PRU00560"/>
    </source>
</evidence>
<evidence type="ECO:0000313" key="20">
    <source>
        <dbReference type="Proteomes" id="UP000006546"/>
    </source>
</evidence>
<keyword evidence="4 15" id="KW-0378">Hydrolase</keyword>
<dbReference type="InterPro" id="IPR000212">
    <property type="entry name" value="DNA_helicase_UvrD/REP"/>
</dbReference>
<proteinExistence type="predicted"/>
<dbReference type="Gene3D" id="3.90.320.10">
    <property type="match status" value="1"/>
</dbReference>
<evidence type="ECO:0000256" key="1">
    <source>
        <dbReference type="ARBA" id="ARBA00022722"/>
    </source>
</evidence>
<comment type="catalytic activity">
    <reaction evidence="14">
        <text>ATP + H2O = ADP + phosphate + H(+)</text>
        <dbReference type="Rhea" id="RHEA:13065"/>
        <dbReference type="ChEBI" id="CHEBI:15377"/>
        <dbReference type="ChEBI" id="CHEBI:15378"/>
        <dbReference type="ChEBI" id="CHEBI:30616"/>
        <dbReference type="ChEBI" id="CHEBI:43474"/>
        <dbReference type="ChEBI" id="CHEBI:456216"/>
        <dbReference type="EC" id="5.6.2.4"/>
    </reaction>
</comment>
<dbReference type="InterPro" id="IPR011604">
    <property type="entry name" value="PDDEXK-like_dom_sf"/>
</dbReference>
<evidence type="ECO:0000256" key="12">
    <source>
        <dbReference type="ARBA" id="ARBA00034808"/>
    </source>
</evidence>
<dbReference type="GO" id="GO:0004527">
    <property type="term" value="F:exonuclease activity"/>
    <property type="evidence" value="ECO:0007669"/>
    <property type="project" value="UniProtKB-KW"/>
</dbReference>
<dbReference type="GO" id="GO:0000725">
    <property type="term" value="P:recombinational repair"/>
    <property type="evidence" value="ECO:0007669"/>
    <property type="project" value="TreeGrafter"/>
</dbReference>
<dbReference type="PANTHER" id="PTHR11070:SF2">
    <property type="entry name" value="ATP-DEPENDENT DNA HELICASE SRS2"/>
    <property type="match status" value="1"/>
</dbReference>
<dbReference type="Pfam" id="PF00580">
    <property type="entry name" value="UvrD-helicase"/>
    <property type="match status" value="1"/>
</dbReference>
<organism evidence="19 20">
    <name type="scientific">Treponema brennaborense (strain DSM 12168 / CIP 105900 / DD5/3)</name>
    <dbReference type="NCBI Taxonomy" id="906968"/>
    <lineage>
        <taxon>Bacteria</taxon>
        <taxon>Pseudomonadati</taxon>
        <taxon>Spirochaetota</taxon>
        <taxon>Spirochaetia</taxon>
        <taxon>Spirochaetales</taxon>
        <taxon>Treponemataceae</taxon>
        <taxon>Treponema</taxon>
    </lineage>
</organism>
<dbReference type="PROSITE" id="PS51198">
    <property type="entry name" value="UVRD_HELICASE_ATP_BIND"/>
    <property type="match status" value="1"/>
</dbReference>
<dbReference type="InterPro" id="IPR027417">
    <property type="entry name" value="P-loop_NTPase"/>
</dbReference>
<evidence type="ECO:0000256" key="6">
    <source>
        <dbReference type="ARBA" id="ARBA00022839"/>
    </source>
</evidence>